<feature type="coiled-coil region" evidence="12">
    <location>
        <begin position="166"/>
        <end position="221"/>
    </location>
</feature>
<name>A0AAD9G0U7_9STRA</name>
<evidence type="ECO:0000256" key="12">
    <source>
        <dbReference type="SAM" id="Coils"/>
    </source>
</evidence>
<keyword evidence="7" id="KW-0995">Kinetochore</keyword>
<dbReference type="InterPro" id="IPR041112">
    <property type="entry name" value="Nuf2_DHR10-like"/>
</dbReference>
<evidence type="ECO:0000256" key="8">
    <source>
        <dbReference type="ARBA" id="ARBA00023054"/>
    </source>
</evidence>
<dbReference type="Gene3D" id="1.10.418.60">
    <property type="entry name" value="Ncd80 complex, Nuf2 subunit"/>
    <property type="match status" value="1"/>
</dbReference>
<proteinExistence type="inferred from homology"/>
<dbReference type="GO" id="GO:0044877">
    <property type="term" value="F:protein-containing complex binding"/>
    <property type="evidence" value="ECO:0007669"/>
    <property type="project" value="TreeGrafter"/>
</dbReference>
<evidence type="ECO:0000256" key="5">
    <source>
        <dbReference type="ARBA" id="ARBA00022618"/>
    </source>
</evidence>
<keyword evidence="17" id="KW-1185">Reference proteome</keyword>
<evidence type="ECO:0000313" key="17">
    <source>
        <dbReference type="Proteomes" id="UP001259832"/>
    </source>
</evidence>
<keyword evidence="8 12" id="KW-0175">Coiled coil</keyword>
<protein>
    <submittedName>
        <fullName evidence="16">Kinetochore protein NUF2</fullName>
    </submittedName>
</protein>
<evidence type="ECO:0000256" key="13">
    <source>
        <dbReference type="SAM" id="Phobius"/>
    </source>
</evidence>
<evidence type="ECO:0000259" key="15">
    <source>
        <dbReference type="Pfam" id="PF18595"/>
    </source>
</evidence>
<dbReference type="PANTHER" id="PTHR21650">
    <property type="entry name" value="MEMBRALIN/KINETOCHORE PROTEIN NUF2"/>
    <property type="match status" value="1"/>
</dbReference>
<evidence type="ECO:0000256" key="4">
    <source>
        <dbReference type="ARBA" id="ARBA00022454"/>
    </source>
</evidence>
<evidence type="ECO:0000256" key="9">
    <source>
        <dbReference type="ARBA" id="ARBA00023242"/>
    </source>
</evidence>
<keyword evidence="13" id="KW-0812">Transmembrane</keyword>
<dbReference type="InterPro" id="IPR038275">
    <property type="entry name" value="Nuf2_N_sf"/>
</dbReference>
<evidence type="ECO:0000256" key="1">
    <source>
        <dbReference type="ARBA" id="ARBA00004123"/>
    </source>
</evidence>
<keyword evidence="5" id="KW-0132">Cell division</keyword>
<keyword evidence="13" id="KW-0472">Membrane</keyword>
<keyword evidence="6" id="KW-0498">Mitosis</keyword>
<evidence type="ECO:0000313" key="16">
    <source>
        <dbReference type="EMBL" id="KAK1929956.1"/>
    </source>
</evidence>
<dbReference type="GO" id="GO:0051383">
    <property type="term" value="P:kinetochore organization"/>
    <property type="evidence" value="ECO:0007669"/>
    <property type="project" value="TreeGrafter"/>
</dbReference>
<comment type="subcellular location">
    <subcellularLocation>
        <location evidence="2">Chromosome</location>
        <location evidence="2">Centromere</location>
        <location evidence="2">Kinetochore</location>
    </subcellularLocation>
    <subcellularLocation>
        <location evidence="1">Nucleus</location>
    </subcellularLocation>
</comment>
<dbReference type="Proteomes" id="UP001259832">
    <property type="component" value="Unassembled WGS sequence"/>
</dbReference>
<comment type="caution">
    <text evidence="16">The sequence shown here is derived from an EMBL/GenBank/DDBJ whole genome shotgun (WGS) entry which is preliminary data.</text>
</comment>
<keyword evidence="4" id="KW-0158">Chromosome</keyword>
<evidence type="ECO:0000256" key="10">
    <source>
        <dbReference type="ARBA" id="ARBA00023306"/>
    </source>
</evidence>
<dbReference type="Pfam" id="PF03800">
    <property type="entry name" value="Nuf2"/>
    <property type="match status" value="1"/>
</dbReference>
<feature type="coiled-coil region" evidence="12">
    <location>
        <begin position="275"/>
        <end position="449"/>
    </location>
</feature>
<feature type="domain" description="Nuf2 DHR10-like" evidence="15">
    <location>
        <begin position="280"/>
        <end position="395"/>
    </location>
</feature>
<dbReference type="GO" id="GO:0005634">
    <property type="term" value="C:nucleus"/>
    <property type="evidence" value="ECO:0007669"/>
    <property type="project" value="UniProtKB-SubCell"/>
</dbReference>
<evidence type="ECO:0000256" key="11">
    <source>
        <dbReference type="ARBA" id="ARBA00023328"/>
    </source>
</evidence>
<keyword evidence="10" id="KW-0131">Cell cycle</keyword>
<evidence type="ECO:0000259" key="14">
    <source>
        <dbReference type="Pfam" id="PF03800"/>
    </source>
</evidence>
<dbReference type="Pfam" id="PF18595">
    <property type="entry name" value="Nuf2_DHR10-like"/>
    <property type="match status" value="1"/>
</dbReference>
<comment type="similarity">
    <text evidence="3">Belongs to the NUF2 family.</text>
</comment>
<dbReference type="GO" id="GO:0031262">
    <property type="term" value="C:Ndc80 complex"/>
    <property type="evidence" value="ECO:0007669"/>
    <property type="project" value="InterPro"/>
</dbReference>
<dbReference type="GO" id="GO:0051315">
    <property type="term" value="P:attachment of mitotic spindle microtubules to kinetochore"/>
    <property type="evidence" value="ECO:0007669"/>
    <property type="project" value="TreeGrafter"/>
</dbReference>
<feature type="domain" description="Kinetochore protein Nuf2 N-terminal" evidence="14">
    <location>
        <begin position="30"/>
        <end position="165"/>
    </location>
</feature>
<dbReference type="AlphaFoldDB" id="A0AAD9G0U7"/>
<keyword evidence="11" id="KW-0137">Centromere</keyword>
<dbReference type="InterPro" id="IPR005549">
    <property type="entry name" value="Kinetochore_Nuf2_N"/>
</dbReference>
<dbReference type="PANTHER" id="PTHR21650:SF2">
    <property type="entry name" value="KINETOCHORE PROTEIN NUF2"/>
    <property type="match status" value="1"/>
</dbReference>
<dbReference type="EMBL" id="JASMQC010000042">
    <property type="protein sequence ID" value="KAK1929956.1"/>
    <property type="molecule type" value="Genomic_DNA"/>
</dbReference>
<dbReference type="GO" id="GO:0045132">
    <property type="term" value="P:meiotic chromosome segregation"/>
    <property type="evidence" value="ECO:0007669"/>
    <property type="project" value="TreeGrafter"/>
</dbReference>
<gene>
    <name evidence="16" type="ORF">P3T76_014453</name>
</gene>
<reference evidence="16" key="1">
    <citation type="submission" date="2023-08" db="EMBL/GenBank/DDBJ databases">
        <title>Reference Genome Resource for the Citrus Pathogen Phytophthora citrophthora.</title>
        <authorList>
            <person name="Moller H."/>
            <person name="Coetzee B."/>
            <person name="Rose L.J."/>
            <person name="Van Niekerk J.M."/>
        </authorList>
    </citation>
    <scope>NUCLEOTIDE SEQUENCE</scope>
    <source>
        <strain evidence="16">STE-U-9442</strain>
    </source>
</reference>
<accession>A0AAD9G0U7</accession>
<evidence type="ECO:0000256" key="6">
    <source>
        <dbReference type="ARBA" id="ARBA00022776"/>
    </source>
</evidence>
<evidence type="ECO:0000256" key="2">
    <source>
        <dbReference type="ARBA" id="ARBA00004629"/>
    </source>
</evidence>
<evidence type="ECO:0000256" key="7">
    <source>
        <dbReference type="ARBA" id="ARBA00022838"/>
    </source>
</evidence>
<dbReference type="GO" id="GO:0007052">
    <property type="term" value="P:mitotic spindle organization"/>
    <property type="evidence" value="ECO:0007669"/>
    <property type="project" value="TreeGrafter"/>
</dbReference>
<evidence type="ECO:0000256" key="3">
    <source>
        <dbReference type="ARBA" id="ARBA00005498"/>
    </source>
</evidence>
<sequence length="465" mass="53634">MVHLPPVRTKRALIQIMSAGTSTGAVTGVYSFPLLKPREIFACLREMRVSVSEDEIRSCDPGAVRKVLEAFIESAMGVTREDMAQIAFPGLPTLSFPELHSESVPELTFYRTAQRLLAACGVDDFGLRDVLHPTPKRVRRQLSALINFAKFRQERLAVFGEITGQTDELLAQKKALQEENAALQRELDQLLEEQKEEEPERLQLQEEVSALAKDINELNRQQAVYRLESDSKKAKCKDIRDAVSSVQYTNVQAKEKIEELNGLIVNSPDRVKGELTSIESTLEKARRELHQLEEKRAAVKDFIEIYERAERELAETFSLLDEIKQEMEACRDAKNQVKDARKRVDNLKGRIKETVTRRQRMEKIVELKKRELDRYIRDARAKDEATSNSLQAARNELSNLESVHYEVRQRIDQNKDASRKVELKMKEEEAQYQKDLKNMEQMYARLHQSAEYYSDQVLNVIRPRS</sequence>
<keyword evidence="13" id="KW-1133">Transmembrane helix</keyword>
<dbReference type="GO" id="GO:0051301">
    <property type="term" value="P:cell division"/>
    <property type="evidence" value="ECO:0007669"/>
    <property type="project" value="UniProtKB-KW"/>
</dbReference>
<keyword evidence="9" id="KW-0539">Nucleus</keyword>
<feature type="transmembrane region" description="Helical" evidence="13">
    <location>
        <begin position="12"/>
        <end position="35"/>
    </location>
</feature>
<organism evidence="16 17">
    <name type="scientific">Phytophthora citrophthora</name>
    <dbReference type="NCBI Taxonomy" id="4793"/>
    <lineage>
        <taxon>Eukaryota</taxon>
        <taxon>Sar</taxon>
        <taxon>Stramenopiles</taxon>
        <taxon>Oomycota</taxon>
        <taxon>Peronosporomycetes</taxon>
        <taxon>Peronosporales</taxon>
        <taxon>Peronosporaceae</taxon>
        <taxon>Phytophthora</taxon>
    </lineage>
</organism>